<feature type="transmembrane region" description="Helical" evidence="1">
    <location>
        <begin position="156"/>
        <end position="183"/>
    </location>
</feature>
<dbReference type="AlphaFoldDB" id="A0A0C9W2U4"/>
<dbReference type="PANTHER" id="PTHR40465">
    <property type="entry name" value="CHROMOSOME 1, WHOLE GENOME SHOTGUN SEQUENCE"/>
    <property type="match status" value="1"/>
</dbReference>
<feature type="transmembrane region" description="Helical" evidence="1">
    <location>
        <begin position="87"/>
        <end position="108"/>
    </location>
</feature>
<keyword evidence="3" id="KW-1185">Reference proteome</keyword>
<proteinExistence type="predicted"/>
<reference evidence="2 3" key="1">
    <citation type="submission" date="2014-06" db="EMBL/GenBank/DDBJ databases">
        <title>Evolutionary Origins and Diversification of the Mycorrhizal Mutualists.</title>
        <authorList>
            <consortium name="DOE Joint Genome Institute"/>
            <consortium name="Mycorrhizal Genomics Consortium"/>
            <person name="Kohler A."/>
            <person name="Kuo A."/>
            <person name="Nagy L.G."/>
            <person name="Floudas D."/>
            <person name="Copeland A."/>
            <person name="Barry K.W."/>
            <person name="Cichocki N."/>
            <person name="Veneault-Fourrey C."/>
            <person name="LaButti K."/>
            <person name="Lindquist E.A."/>
            <person name="Lipzen A."/>
            <person name="Lundell T."/>
            <person name="Morin E."/>
            <person name="Murat C."/>
            <person name="Riley R."/>
            <person name="Ohm R."/>
            <person name="Sun H."/>
            <person name="Tunlid A."/>
            <person name="Henrissat B."/>
            <person name="Grigoriev I.V."/>
            <person name="Hibbett D.S."/>
            <person name="Martin F."/>
        </authorList>
    </citation>
    <scope>NUCLEOTIDE SEQUENCE [LARGE SCALE GENOMIC DNA]</scope>
    <source>
        <strain evidence="2 3">SS14</strain>
    </source>
</reference>
<keyword evidence="1" id="KW-1133">Transmembrane helix</keyword>
<keyword evidence="1" id="KW-0812">Transmembrane</keyword>
<protein>
    <submittedName>
        <fullName evidence="2">Unplaced genomic scaffold SPHSTscaffold_35, whole genome shotgun sequence</fullName>
    </submittedName>
</protein>
<dbReference type="PANTHER" id="PTHR40465:SF1">
    <property type="entry name" value="DUF6534 DOMAIN-CONTAINING PROTEIN"/>
    <property type="match status" value="1"/>
</dbReference>
<dbReference type="HOGENOM" id="CLU_046025_16_0_1"/>
<organism evidence="2 3">
    <name type="scientific">Sphaerobolus stellatus (strain SS14)</name>
    <dbReference type="NCBI Taxonomy" id="990650"/>
    <lineage>
        <taxon>Eukaryota</taxon>
        <taxon>Fungi</taxon>
        <taxon>Dikarya</taxon>
        <taxon>Basidiomycota</taxon>
        <taxon>Agaricomycotina</taxon>
        <taxon>Agaricomycetes</taxon>
        <taxon>Phallomycetidae</taxon>
        <taxon>Geastrales</taxon>
        <taxon>Sphaerobolaceae</taxon>
        <taxon>Sphaerobolus</taxon>
    </lineage>
</organism>
<keyword evidence="1" id="KW-0472">Membrane</keyword>
<evidence type="ECO:0000313" key="2">
    <source>
        <dbReference type="EMBL" id="KIJ45945.1"/>
    </source>
</evidence>
<evidence type="ECO:0000313" key="3">
    <source>
        <dbReference type="Proteomes" id="UP000054279"/>
    </source>
</evidence>
<accession>A0A0C9W2U4</accession>
<gene>
    <name evidence="2" type="ORF">M422DRAFT_165912</name>
</gene>
<name>A0A0C9W2U4_SPHS4</name>
<dbReference type="OrthoDB" id="2535105at2759"/>
<evidence type="ECO:0000256" key="1">
    <source>
        <dbReference type="SAM" id="Phobius"/>
    </source>
</evidence>
<sequence length="200" mass="22677">MALTIFDLTVGALLLGTLVSTFLFGIVFLQFYIYCRSSSRDPLWLRGMVCGLIYYLLETAHTLATWSEVYRISVTFYGQPVAIERNNVGVSLLFAFSGLIGCIVQAYYGYRILVISKNWVIPIIIWFGGILRIAFAETLAIFPFQTPTITYFSEHYVWLLLVPLGIQVFMDILNAGALCYYLWRGRSTNATISGWVECKV</sequence>
<feature type="transmembrane region" description="Helical" evidence="1">
    <location>
        <begin position="12"/>
        <end position="35"/>
    </location>
</feature>
<dbReference type="EMBL" id="KN837110">
    <property type="protein sequence ID" value="KIJ45945.1"/>
    <property type="molecule type" value="Genomic_DNA"/>
</dbReference>
<dbReference type="Proteomes" id="UP000054279">
    <property type="component" value="Unassembled WGS sequence"/>
</dbReference>
<feature type="transmembrane region" description="Helical" evidence="1">
    <location>
        <begin position="47"/>
        <end position="67"/>
    </location>
</feature>
<feature type="transmembrane region" description="Helical" evidence="1">
    <location>
        <begin position="120"/>
        <end position="144"/>
    </location>
</feature>